<accession>A0A1V4JC54</accession>
<gene>
    <name evidence="1" type="ORF">AV530_012728</name>
</gene>
<evidence type="ECO:0000313" key="2">
    <source>
        <dbReference type="Proteomes" id="UP000190648"/>
    </source>
</evidence>
<organism evidence="1 2">
    <name type="scientific">Patagioenas fasciata monilis</name>
    <dbReference type="NCBI Taxonomy" id="372326"/>
    <lineage>
        <taxon>Eukaryota</taxon>
        <taxon>Metazoa</taxon>
        <taxon>Chordata</taxon>
        <taxon>Craniata</taxon>
        <taxon>Vertebrata</taxon>
        <taxon>Euteleostomi</taxon>
        <taxon>Archelosauria</taxon>
        <taxon>Archosauria</taxon>
        <taxon>Dinosauria</taxon>
        <taxon>Saurischia</taxon>
        <taxon>Theropoda</taxon>
        <taxon>Coelurosauria</taxon>
        <taxon>Aves</taxon>
        <taxon>Neognathae</taxon>
        <taxon>Neoaves</taxon>
        <taxon>Columbimorphae</taxon>
        <taxon>Columbiformes</taxon>
        <taxon>Columbidae</taxon>
        <taxon>Patagioenas</taxon>
    </lineage>
</organism>
<protein>
    <submittedName>
        <fullName evidence="1">Uncharacterized protein</fullName>
    </submittedName>
</protein>
<comment type="caution">
    <text evidence="1">The sequence shown here is derived from an EMBL/GenBank/DDBJ whole genome shotgun (WGS) entry which is preliminary data.</text>
</comment>
<dbReference type="AlphaFoldDB" id="A0A1V4JC54"/>
<proteinExistence type="predicted"/>
<name>A0A1V4JC54_PATFA</name>
<keyword evidence="2" id="KW-1185">Reference proteome</keyword>
<reference evidence="1 2" key="1">
    <citation type="submission" date="2016-02" db="EMBL/GenBank/DDBJ databases">
        <title>Band-tailed pigeon sequencing and assembly.</title>
        <authorList>
            <person name="Soares A.E."/>
            <person name="Novak B.J."/>
            <person name="Rice E.S."/>
            <person name="O'Connell B."/>
            <person name="Chang D."/>
            <person name="Weber S."/>
            <person name="Shapiro B."/>
        </authorList>
    </citation>
    <scope>NUCLEOTIDE SEQUENCE [LARGE SCALE GENOMIC DNA]</scope>
    <source>
        <strain evidence="1">BTP2013</strain>
        <tissue evidence="1">Blood</tissue>
    </source>
</reference>
<dbReference type="EMBL" id="LSYS01008075">
    <property type="protein sequence ID" value="OPJ69756.1"/>
    <property type="molecule type" value="Genomic_DNA"/>
</dbReference>
<dbReference type="Proteomes" id="UP000190648">
    <property type="component" value="Unassembled WGS sequence"/>
</dbReference>
<sequence>MGALPCLKQGRAVLCTKGPSIQPNVEGRSCLPPAQQGCGEVEENGQSFWWLVPISLTQQTGSQPLR</sequence>
<evidence type="ECO:0000313" key="1">
    <source>
        <dbReference type="EMBL" id="OPJ69756.1"/>
    </source>
</evidence>